<dbReference type="RefSeq" id="WP_024268266.1">
    <property type="nucleotide sequence ID" value="NC_023035.1"/>
</dbReference>
<keyword evidence="1 2" id="KW-0238">DNA-binding</keyword>
<feature type="domain" description="HTH tetR-type" evidence="3">
    <location>
        <begin position="195"/>
        <end position="255"/>
    </location>
</feature>
<dbReference type="InterPro" id="IPR009057">
    <property type="entry name" value="Homeodomain-like_sf"/>
</dbReference>
<protein>
    <submittedName>
        <fullName evidence="4">Transcriptional regulator, TetR family</fullName>
    </submittedName>
</protein>
<dbReference type="PANTHER" id="PTHR43479">
    <property type="entry name" value="ACREF/ENVCD OPERON REPRESSOR-RELATED"/>
    <property type="match status" value="1"/>
</dbReference>
<dbReference type="Pfam" id="PF00440">
    <property type="entry name" value="TetR_N"/>
    <property type="match status" value="2"/>
</dbReference>
<evidence type="ECO:0000259" key="3">
    <source>
        <dbReference type="PROSITE" id="PS50977"/>
    </source>
</evidence>
<feature type="DNA-binding region" description="H-T-H motif" evidence="2">
    <location>
        <begin position="26"/>
        <end position="45"/>
    </location>
</feature>
<dbReference type="PANTHER" id="PTHR43479:SF11">
    <property type="entry name" value="ACREF_ENVCD OPERON REPRESSOR-RELATED"/>
    <property type="match status" value="1"/>
</dbReference>
<dbReference type="STRING" id="1307761.L21SP2_1978"/>
<name>V5WIF5_9SPIO</name>
<evidence type="ECO:0000313" key="4">
    <source>
        <dbReference type="EMBL" id="AHC15349.1"/>
    </source>
</evidence>
<dbReference type="PROSITE" id="PS50977">
    <property type="entry name" value="HTH_TETR_2"/>
    <property type="match status" value="2"/>
</dbReference>
<evidence type="ECO:0000256" key="1">
    <source>
        <dbReference type="ARBA" id="ARBA00023125"/>
    </source>
</evidence>
<dbReference type="EMBL" id="CP006939">
    <property type="protein sequence ID" value="AHC15349.1"/>
    <property type="molecule type" value="Genomic_DNA"/>
</dbReference>
<dbReference type="SUPFAM" id="SSF46689">
    <property type="entry name" value="Homeodomain-like"/>
    <property type="match status" value="2"/>
</dbReference>
<dbReference type="OrthoDB" id="9808476at2"/>
<dbReference type="HOGENOM" id="CLU_058230_0_0_12"/>
<reference evidence="4 5" key="1">
    <citation type="journal article" date="2015" name="Stand. Genomic Sci.">
        <title>Complete genome sequence and description of Salinispira pacifica gen. nov., sp. nov., a novel spirochaete isolated form a hypersaline microbial mat.</title>
        <authorList>
            <person name="Ben Hania W."/>
            <person name="Joseph M."/>
            <person name="Schumann P."/>
            <person name="Bunk B."/>
            <person name="Fiebig A."/>
            <person name="Sproer C."/>
            <person name="Klenk H.P."/>
            <person name="Fardeau M.L."/>
            <person name="Spring S."/>
        </authorList>
    </citation>
    <scope>NUCLEOTIDE SEQUENCE [LARGE SCALE GENOMIC DNA]</scope>
    <source>
        <strain evidence="4 5">L21-RPul-D2</strain>
    </source>
</reference>
<dbReference type="Gene3D" id="1.10.357.10">
    <property type="entry name" value="Tetracycline Repressor, domain 2"/>
    <property type="match status" value="2"/>
</dbReference>
<accession>V5WIF5</accession>
<organism evidence="4 5">
    <name type="scientific">Salinispira pacifica</name>
    <dbReference type="NCBI Taxonomy" id="1307761"/>
    <lineage>
        <taxon>Bacteria</taxon>
        <taxon>Pseudomonadati</taxon>
        <taxon>Spirochaetota</taxon>
        <taxon>Spirochaetia</taxon>
        <taxon>Spirochaetales</taxon>
        <taxon>Spirochaetaceae</taxon>
        <taxon>Salinispira</taxon>
    </lineage>
</organism>
<keyword evidence="5" id="KW-1185">Reference proteome</keyword>
<feature type="DNA-binding region" description="H-T-H motif" evidence="2">
    <location>
        <begin position="218"/>
        <end position="237"/>
    </location>
</feature>
<feature type="domain" description="HTH tetR-type" evidence="3">
    <location>
        <begin position="3"/>
        <end position="63"/>
    </location>
</feature>
<dbReference type="KEGG" id="slr:L21SP2_1978"/>
<evidence type="ECO:0000256" key="2">
    <source>
        <dbReference type="PROSITE-ProRule" id="PRU00335"/>
    </source>
</evidence>
<gene>
    <name evidence="4" type="ORF">L21SP2_1978</name>
</gene>
<dbReference type="InterPro" id="IPR050624">
    <property type="entry name" value="HTH-type_Tx_Regulator"/>
</dbReference>
<dbReference type="PATRIC" id="fig|1307761.3.peg.1971"/>
<dbReference type="eggNOG" id="COG1309">
    <property type="taxonomic scope" value="Bacteria"/>
</dbReference>
<sequence>MAKNTKIKLRDAALNLFSNQWFETVSIAEICRQAAVSNGVFYRYYPNKAALVKDLLDEFLAQFRDELLDVRGDTIELRLENLIATIYRAGEEHSKQVTVFREGQYRFPEYEEQLRSIYMQCCKLVYERDVSEAEYLYIISGLRFCSTRALYDGVPRDPDLIRKFILNGIFSDLAEHKPSIEIPEKFAEVEDSYPEDSRERLIQTGMKLIGSRGYHDIGVADIVRVSGLAVGTFYTYFDSKEQFFSIIIDQIGKQTRHYLSRQAMTHGNRLEQEIYGVWHFLSFFNVHTEYYSIVREAEFVGKPWVREYYNAFEEGYMQNLTLFPSEQRRIAANFLMGLSHYVGIEALLNKRIINIPGFISELSNLLCKGVDS</sequence>
<dbReference type="GO" id="GO:0003677">
    <property type="term" value="F:DNA binding"/>
    <property type="evidence" value="ECO:0007669"/>
    <property type="project" value="UniProtKB-UniRule"/>
</dbReference>
<proteinExistence type="predicted"/>
<evidence type="ECO:0000313" key="5">
    <source>
        <dbReference type="Proteomes" id="UP000018680"/>
    </source>
</evidence>
<dbReference type="Proteomes" id="UP000018680">
    <property type="component" value="Chromosome"/>
</dbReference>
<dbReference type="AlphaFoldDB" id="V5WIF5"/>
<dbReference type="InterPro" id="IPR001647">
    <property type="entry name" value="HTH_TetR"/>
</dbReference>